<proteinExistence type="predicted"/>
<evidence type="ECO:0000313" key="6">
    <source>
        <dbReference type="EMBL" id="GJT24813.1"/>
    </source>
</evidence>
<feature type="region of interest" description="Disordered" evidence="4">
    <location>
        <begin position="2389"/>
        <end position="2416"/>
    </location>
</feature>
<feature type="compositionally biased region" description="Basic residues" evidence="4">
    <location>
        <begin position="1937"/>
        <end position="1946"/>
    </location>
</feature>
<dbReference type="Proteomes" id="UP001151760">
    <property type="component" value="Unassembled WGS sequence"/>
</dbReference>
<feature type="compositionally biased region" description="Polar residues" evidence="4">
    <location>
        <begin position="656"/>
        <end position="677"/>
    </location>
</feature>
<comment type="caution">
    <text evidence="6">The sequence shown here is derived from an EMBL/GenBank/DDBJ whole genome shotgun (WGS) entry which is preliminary data.</text>
</comment>
<sequence length="2463" mass="280023">MMSFLSTVVTSRYPTTNNQLRNSSNPRQQATINDGRVTLQPVQGRQISFATGTTRTYTPGENKSKSGKQRTVIYPGIAKGQATQTVITHNAAYQADDLDAYDSDCDKLNTAKVVLMVNLSHYGSDVLAEYVKETQQAAVQNSNSSAQQDALILFVIEQLKTQVINCTKINLDNKSVNETLSVELERYKEQVKVLKEGQNVDLKSKDNISDSCEQSVEIDHLKQTLSKQLKEKESLMQTKAQQLEPKLYDGNVIKNTSAIVIPDSKETLMLAEESHFEKRFVLQTELSAEQAFWSQNSMNSSDPSPSCRPTKVEVPKEFPKVSMVNTSLKKLKHHLAGFDVVIKERTTTTTITEGLWGFEHTKACFRDEIIPFAVEQHRLDSKMSEVKMNQVLNEHERLLEQVINKDIVSIIMNSTMDNAFVNMHECQKCLKLETGLFNKKDFIEKETYDKLDNSISSQSDPNFDQYFELNELKAQSQEKDTVIRTLKEIIKSLSGNMNEDKVKKDIEEIKMINIELDHRVSKLIAEYEHLKQTYKQLYDSIKPTRIGSKEQCDALINQVNQKSVEIYDLNVSLQEKDLVITALKDELRKLKRKDLADNVVIKYTIAPGMLKIDVEPIAPRLLNNKTAHSEYLRHTQEQAAILREIVEQGKSQNPLYNSLDSALKPSTSARGSQPSGNTKKDKIQQTPSSTQKNKHSKLNANSELLCVKCNGCMLSDNHDLCVLDFINDVNAHAKSKSVKKSSNRKVWKPTGKVFTNIRYIWRPTGRTFTIVGNVCPLTRITITAEVLLRKPTALENDTPKPVVTLVYLRKPRKSKTNVPVTKPKIIKSISANNKEPSKSWGSIVSNVPFSSLDECRVYYVEGLGHNLFCVGKFYDSNLEVAFRQHTCFIRNLESVDLLTGYRGNNLYTLSLGDMMASSPICLLSKASKTKSKYEALDFIIKFLKMIQLRLKAPVRRIRTDNGTEFVNQTLREYYEKVGISHETSVARSPQQNGVVERRNRTLIEAARTMLIYAKAPLFLWAEAVATLCYTQNRSIIHIRHDKTPYELLHDKLPDLSFFHVFGALCYPTNDSENLEKLQPKADIDFDELTSVASKHSSLEPALYEMTLTTISLGLVPNPPLLTPFVPPSRTDWDLLFQPLFDELLNPPLSVDHPAPKVIALIAEVVAPEPAASTSSPSSTTVDQDALSPSNSQTTPETQSPVISNDVEEENHDLDVAYMNNDPFFGIPIPENDSEASSSSDVIPSIMHTAATNSGHVTKWTKDHPLDNIIGELGSPVSTRLQLHEQALFYYYDAFLSSVEPKNYKEALTQACWIEAMQEELNEFERLEVWELVPHVILNGILREEVYVSQPDGFVDKYNPNYVYKLKKALYGLKQAPRAWYDLLSKFLLSQEFSKGTVDHTLFIRRQDKDILLVQIYVDDIIFASTTPELCDQFLKIMCSKFKMSMMGKISFFLRLRISLSPRGIFLNQTKYALESLKKYGMESSDPVDTPMVEKSKLDKDTQGKAVEPTHYRGMVGTLMYLITSRPDLTFSVCMCARGLWYPKDSSIALTIYADADHAGFQDTRRSTSRTLSGCYAQVLWMRLQLGFNKIPMYCDNKSAIALCCNNVQHSRSKYIDIRFHFIKEQVKNRVVELYFVNTEYQLADIFTKALGKERIEFLINKPGMQSFTPKTLKQLADEAEEYSIKSVLYHLHYSHLKGIGFSSNIDLKITIYTSCKVKIVNGEVQLQALVDGKKIIITESTVRRDLQLEDAEGVDCIPNATIFEQLSLMGYEQVSQKLTFYKAFFSQQWKFLIHTILQCLSSKTTAWNEFSSTIASAIICLATNQKFNFSKYIFESIVKNLDNVGKFFMYPRFIQVFLDKKLEGMPIHNRIYIAPSHTKKIFGNMRRVGKGFSRRETPLFPTMVVQNQAEMGEGSAMPTDPHYTPTFIQPSTSQPQKKQKTRKPKRKDTQIPQSSGLTKHVADEAVYKELDDSLVRATTTASSLEAKHDSGNTLQSGEDSLKLKELMELCTNLQIRVLDLEKIKTTQVEEIVSLKRRVKKLEQKKRSRTHRLKRLYKVGLIARVESSGDEEILGEDASKQGRINAIDADEDITLVNDQDDVDMFDVNTLSALAALKSVKPKVKANVVEEPSVPVSASSTKVSDATTTTTATIPTPRKGIVITELEEPMNKFSKKKDLIRLNGEIASKLQAEFDEEDIWLNECKLKDKSKFITEQKHIFKESRRELAFKLQAEEEAKEEERLAREKAQQIEEANIAWDDVQTIVEADYQLAQRLQAQEQEELTDEEKGRLFVQFLVQKRKKIAAKRAEEKRNKPPTKTQQKKTMITYLKNMEGWKHKDLKSKDFDSIKEVFEKGIKRVNTFVDYRTELLEESSKKAETKLEENLKKAKAEVIKGSSKRADTELEQESTKKQKVDDDKEKTELQSLMKVIPDEEEVAINVVPLATKPLTIVDWKTKKKERTTTIK</sequence>
<evidence type="ECO:0000256" key="2">
    <source>
        <dbReference type="ARBA" id="ARBA00022801"/>
    </source>
</evidence>
<dbReference type="Gene3D" id="3.30.420.10">
    <property type="entry name" value="Ribonuclease H-like superfamily/Ribonuclease H"/>
    <property type="match status" value="1"/>
</dbReference>
<dbReference type="SUPFAM" id="SSF53098">
    <property type="entry name" value="Ribonuclease H-like"/>
    <property type="match status" value="1"/>
</dbReference>
<evidence type="ECO:0000259" key="5">
    <source>
        <dbReference type="PROSITE" id="PS50994"/>
    </source>
</evidence>
<feature type="compositionally biased region" description="Low complexity" evidence="4">
    <location>
        <begin position="1170"/>
        <end position="1181"/>
    </location>
</feature>
<keyword evidence="1" id="KW-0479">Metal-binding</keyword>
<reference evidence="6" key="2">
    <citation type="submission" date="2022-01" db="EMBL/GenBank/DDBJ databases">
        <authorList>
            <person name="Yamashiro T."/>
            <person name="Shiraishi A."/>
            <person name="Satake H."/>
            <person name="Nakayama K."/>
        </authorList>
    </citation>
    <scope>NUCLEOTIDE SEQUENCE</scope>
</reference>
<feature type="coiled-coil region" evidence="3">
    <location>
        <begin position="2228"/>
        <end position="2255"/>
    </location>
</feature>
<dbReference type="InterPro" id="IPR036397">
    <property type="entry name" value="RNaseH_sf"/>
</dbReference>
<dbReference type="Pfam" id="PF07727">
    <property type="entry name" value="RVT_2"/>
    <property type="match status" value="1"/>
</dbReference>
<dbReference type="PROSITE" id="PS50994">
    <property type="entry name" value="INTEGRASE"/>
    <property type="match status" value="1"/>
</dbReference>
<organism evidence="6 7">
    <name type="scientific">Tanacetum coccineum</name>
    <dbReference type="NCBI Taxonomy" id="301880"/>
    <lineage>
        <taxon>Eukaryota</taxon>
        <taxon>Viridiplantae</taxon>
        <taxon>Streptophyta</taxon>
        <taxon>Embryophyta</taxon>
        <taxon>Tracheophyta</taxon>
        <taxon>Spermatophyta</taxon>
        <taxon>Magnoliopsida</taxon>
        <taxon>eudicotyledons</taxon>
        <taxon>Gunneridae</taxon>
        <taxon>Pentapetalae</taxon>
        <taxon>asterids</taxon>
        <taxon>campanulids</taxon>
        <taxon>Asterales</taxon>
        <taxon>Asteraceae</taxon>
        <taxon>Asteroideae</taxon>
        <taxon>Anthemideae</taxon>
        <taxon>Anthemidinae</taxon>
        <taxon>Tanacetum</taxon>
    </lineage>
</organism>
<feature type="coiled-coil region" evidence="3">
    <location>
        <begin position="2003"/>
        <end position="2051"/>
    </location>
</feature>
<dbReference type="InterPro" id="IPR001584">
    <property type="entry name" value="Integrase_cat-core"/>
</dbReference>
<feature type="coiled-coil region" evidence="3">
    <location>
        <begin position="177"/>
        <end position="242"/>
    </location>
</feature>
<keyword evidence="7" id="KW-1185">Reference proteome</keyword>
<evidence type="ECO:0000256" key="1">
    <source>
        <dbReference type="ARBA" id="ARBA00022723"/>
    </source>
</evidence>
<protein>
    <submittedName>
        <fullName evidence="6">Retrovirus-related pol polyprotein from transposon TNT 1-94</fullName>
    </submittedName>
</protein>
<evidence type="ECO:0000313" key="7">
    <source>
        <dbReference type="Proteomes" id="UP001151760"/>
    </source>
</evidence>
<feature type="region of interest" description="Disordered" evidence="4">
    <location>
        <begin position="656"/>
        <end position="696"/>
    </location>
</feature>
<feature type="region of interest" description="Disordered" evidence="4">
    <location>
        <begin position="1913"/>
        <end position="1958"/>
    </location>
</feature>
<gene>
    <name evidence="6" type="ORF">Tco_0894750</name>
</gene>
<keyword evidence="3" id="KW-0175">Coiled coil</keyword>
<dbReference type="InterPro" id="IPR043502">
    <property type="entry name" value="DNA/RNA_pol_sf"/>
</dbReference>
<evidence type="ECO:0000256" key="3">
    <source>
        <dbReference type="SAM" id="Coils"/>
    </source>
</evidence>
<dbReference type="InterPro" id="IPR039537">
    <property type="entry name" value="Retrotran_Ty1/copia-like"/>
</dbReference>
<dbReference type="CDD" id="cd09272">
    <property type="entry name" value="RNase_HI_RT_Ty1"/>
    <property type="match status" value="1"/>
</dbReference>
<dbReference type="SUPFAM" id="SSF56672">
    <property type="entry name" value="DNA/RNA polymerases"/>
    <property type="match status" value="1"/>
</dbReference>
<dbReference type="InterPro" id="IPR012337">
    <property type="entry name" value="RNaseH-like_sf"/>
</dbReference>
<dbReference type="PANTHER" id="PTHR42648">
    <property type="entry name" value="TRANSPOSASE, PUTATIVE-RELATED"/>
    <property type="match status" value="1"/>
</dbReference>
<feature type="domain" description="Integrase catalytic" evidence="5">
    <location>
        <begin position="883"/>
        <end position="1052"/>
    </location>
</feature>
<accession>A0ABQ5CF99</accession>
<dbReference type="EMBL" id="BQNB010014165">
    <property type="protein sequence ID" value="GJT24813.1"/>
    <property type="molecule type" value="Genomic_DNA"/>
</dbReference>
<dbReference type="PANTHER" id="PTHR42648:SF18">
    <property type="entry name" value="RETROTRANSPOSON, UNCLASSIFIED-LIKE PROTEIN"/>
    <property type="match status" value="1"/>
</dbReference>
<keyword evidence="2" id="KW-0378">Hydrolase</keyword>
<feature type="compositionally biased region" description="Polar residues" evidence="4">
    <location>
        <begin position="1186"/>
        <end position="1202"/>
    </location>
</feature>
<dbReference type="InterPro" id="IPR013103">
    <property type="entry name" value="RVT_2"/>
</dbReference>
<reference evidence="6" key="1">
    <citation type="journal article" date="2022" name="Int. J. Mol. Sci.">
        <title>Draft Genome of Tanacetum Coccineum: Genomic Comparison of Closely Related Tanacetum-Family Plants.</title>
        <authorList>
            <person name="Yamashiro T."/>
            <person name="Shiraishi A."/>
            <person name="Nakayama K."/>
            <person name="Satake H."/>
        </authorList>
    </citation>
    <scope>NUCLEOTIDE SEQUENCE</scope>
</reference>
<evidence type="ECO:0000256" key="4">
    <source>
        <dbReference type="SAM" id="MobiDB-lite"/>
    </source>
</evidence>
<feature type="region of interest" description="Disordered" evidence="4">
    <location>
        <begin position="1170"/>
        <end position="1203"/>
    </location>
</feature>
<name>A0ABQ5CF99_9ASTR</name>